<evidence type="ECO:0000313" key="1">
    <source>
        <dbReference type="EMBL" id="QQP90267.1"/>
    </source>
</evidence>
<dbReference type="RefSeq" id="WP_201077250.1">
    <property type="nucleotide sequence ID" value="NZ_CP067420.1"/>
</dbReference>
<protein>
    <recommendedName>
        <fullName evidence="3">Epimerase</fullName>
    </recommendedName>
</protein>
<dbReference type="EMBL" id="CP067420">
    <property type="protein sequence ID" value="QQP90267.1"/>
    <property type="molecule type" value="Genomic_DNA"/>
</dbReference>
<dbReference type="InterPro" id="IPR036291">
    <property type="entry name" value="NAD(P)-bd_dom_sf"/>
</dbReference>
<reference evidence="1" key="1">
    <citation type="submission" date="2021-02" db="EMBL/GenBank/DDBJ databases">
        <title>Skermanella TT6 skin isolate.</title>
        <authorList>
            <person name="Lee K."/>
            <person name="Ganzorig M."/>
        </authorList>
    </citation>
    <scope>NUCLEOTIDE SEQUENCE</scope>
    <source>
        <strain evidence="1">TT6</strain>
    </source>
</reference>
<dbReference type="InterPro" id="IPR051207">
    <property type="entry name" value="ComplexI_NDUFA9_subunit"/>
</dbReference>
<evidence type="ECO:0008006" key="3">
    <source>
        <dbReference type="Google" id="ProtNLM"/>
    </source>
</evidence>
<dbReference type="Proteomes" id="UP000595197">
    <property type="component" value="Chromosome"/>
</dbReference>
<gene>
    <name evidence="1" type="ORF">IGS68_03125</name>
</gene>
<dbReference type="PANTHER" id="PTHR12126">
    <property type="entry name" value="NADH-UBIQUINONE OXIDOREDUCTASE 39 KDA SUBUNIT-RELATED"/>
    <property type="match status" value="1"/>
</dbReference>
<dbReference type="SUPFAM" id="SSF51735">
    <property type="entry name" value="NAD(P)-binding Rossmann-fold domains"/>
    <property type="match status" value="1"/>
</dbReference>
<proteinExistence type="predicted"/>
<dbReference type="PANTHER" id="PTHR12126:SF11">
    <property type="entry name" value="NADH DEHYDROGENASE [UBIQUINONE] 1 ALPHA SUBCOMPLEX SUBUNIT 9, MITOCHONDRIAL"/>
    <property type="match status" value="1"/>
</dbReference>
<keyword evidence="2" id="KW-1185">Reference proteome</keyword>
<organism evidence="1 2">
    <name type="scientific">Skermanella cutis</name>
    <dbReference type="NCBI Taxonomy" id="2775420"/>
    <lineage>
        <taxon>Bacteria</taxon>
        <taxon>Pseudomonadati</taxon>
        <taxon>Pseudomonadota</taxon>
        <taxon>Alphaproteobacteria</taxon>
        <taxon>Rhodospirillales</taxon>
        <taxon>Azospirillaceae</taxon>
        <taxon>Skermanella</taxon>
    </lineage>
</organism>
<name>A0ABX7B7V8_9PROT</name>
<evidence type="ECO:0000313" key="2">
    <source>
        <dbReference type="Proteomes" id="UP000595197"/>
    </source>
</evidence>
<sequence>MDDPEISPAAPPVLVLGASSLVGPYLLDRLAARGRTGTCAGRRPPPGGTMAAPGFPWLRLDVADPAGWAAEPGAAVLSLMPMWLLPPLLPRLAGAAQIVALGSTSVLAKSGSADPEERAVAQRLAEAESGIAAFCARAGIPWTILRPTLIHDGLRDANVTAIARFVLRFGFFPVGMPARGLRQPIHADDVAGALVAALGNGLVAGRSIDLPGGETLTYREMVRRIFVALDRPVRIVPLPAGLLARGISVARRVTGVAYSPALFARMNQDLAFDGGDAARLLGYAAQPFRPRFSASPPDSAAR</sequence>
<dbReference type="Gene3D" id="3.40.50.720">
    <property type="entry name" value="NAD(P)-binding Rossmann-like Domain"/>
    <property type="match status" value="1"/>
</dbReference>
<accession>A0ABX7B7V8</accession>